<evidence type="ECO:0000313" key="6">
    <source>
        <dbReference type="EMBL" id="MBB3195469.1"/>
    </source>
</evidence>
<dbReference type="Pfam" id="PF03466">
    <property type="entry name" value="LysR_substrate"/>
    <property type="match status" value="1"/>
</dbReference>
<dbReference type="EMBL" id="JACHXO010000005">
    <property type="protein sequence ID" value="MBB3195469.1"/>
    <property type="molecule type" value="Genomic_DNA"/>
</dbReference>
<keyword evidence="4" id="KW-0804">Transcription</keyword>
<evidence type="ECO:0000256" key="1">
    <source>
        <dbReference type="ARBA" id="ARBA00009437"/>
    </source>
</evidence>
<accession>A0ABR6GTN3</accession>
<comment type="similarity">
    <text evidence="1">Belongs to the LysR transcriptional regulatory family.</text>
</comment>
<dbReference type="PANTHER" id="PTHR30537">
    <property type="entry name" value="HTH-TYPE TRANSCRIPTIONAL REGULATOR"/>
    <property type="match status" value="1"/>
</dbReference>
<keyword evidence="7" id="KW-1185">Reference proteome</keyword>
<dbReference type="Proteomes" id="UP000574369">
    <property type="component" value="Unassembled WGS sequence"/>
</dbReference>
<sequence length="319" mass="34780">MARQFDPVQLGSIELFCKAAELGSFTGAAEMLGVTPASVSRSISRLEARLGVRLFTRTTRSVRLTSDGLLYHAECQQALEQIAEAERAITGQQRQPKGVVRVSVGTLYGHHRVVPLLPGFMAAYPEVEVELNVSNRNVDFVEDGYDLAIRLGEPRDSGLVARKLEEPTVGVFGSPDYLARRGTPQTLEGLATHDLIQFVLPSTGRPMPWLLRNEAGEDIDFTFKSRQRVHEDVLAAVGWAVAGGGLFQIYHFVAEPAVRAGQLVEVMPQAGGRSRPFHVLYPQNRHLSARVRAFVDYLAGAVGGLASHPGDGPRSHPPL</sequence>
<dbReference type="SUPFAM" id="SSF46785">
    <property type="entry name" value="Winged helix' DNA-binding domain"/>
    <property type="match status" value="1"/>
</dbReference>
<proteinExistence type="inferred from homology"/>
<evidence type="ECO:0000313" key="7">
    <source>
        <dbReference type="Proteomes" id="UP000574369"/>
    </source>
</evidence>
<dbReference type="PANTHER" id="PTHR30537:SF5">
    <property type="entry name" value="HTH-TYPE TRANSCRIPTIONAL ACTIVATOR TTDR-RELATED"/>
    <property type="match status" value="1"/>
</dbReference>
<keyword evidence="2" id="KW-0805">Transcription regulation</keyword>
<dbReference type="GO" id="GO:0003677">
    <property type="term" value="F:DNA binding"/>
    <property type="evidence" value="ECO:0007669"/>
    <property type="project" value="UniProtKB-KW"/>
</dbReference>
<keyword evidence="3 6" id="KW-0238">DNA-binding</keyword>
<dbReference type="InterPro" id="IPR005119">
    <property type="entry name" value="LysR_subst-bd"/>
</dbReference>
<evidence type="ECO:0000256" key="3">
    <source>
        <dbReference type="ARBA" id="ARBA00023125"/>
    </source>
</evidence>
<organism evidence="6 7">
    <name type="scientific">Roseateles terrae</name>
    <dbReference type="NCBI Taxonomy" id="431060"/>
    <lineage>
        <taxon>Bacteria</taxon>
        <taxon>Pseudomonadati</taxon>
        <taxon>Pseudomonadota</taxon>
        <taxon>Betaproteobacteria</taxon>
        <taxon>Burkholderiales</taxon>
        <taxon>Sphaerotilaceae</taxon>
        <taxon>Roseateles</taxon>
    </lineage>
</organism>
<evidence type="ECO:0000256" key="4">
    <source>
        <dbReference type="ARBA" id="ARBA00023163"/>
    </source>
</evidence>
<evidence type="ECO:0000256" key="2">
    <source>
        <dbReference type="ARBA" id="ARBA00023015"/>
    </source>
</evidence>
<dbReference type="PRINTS" id="PR00039">
    <property type="entry name" value="HTHLYSR"/>
</dbReference>
<dbReference type="SUPFAM" id="SSF53850">
    <property type="entry name" value="Periplasmic binding protein-like II"/>
    <property type="match status" value="1"/>
</dbReference>
<dbReference type="Gene3D" id="1.10.10.10">
    <property type="entry name" value="Winged helix-like DNA-binding domain superfamily/Winged helix DNA-binding domain"/>
    <property type="match status" value="1"/>
</dbReference>
<evidence type="ECO:0000259" key="5">
    <source>
        <dbReference type="PROSITE" id="PS50931"/>
    </source>
</evidence>
<gene>
    <name evidence="6" type="ORF">FHS28_002875</name>
</gene>
<dbReference type="InterPro" id="IPR058163">
    <property type="entry name" value="LysR-type_TF_proteobact-type"/>
</dbReference>
<dbReference type="RefSeq" id="WP_088451628.1">
    <property type="nucleotide sequence ID" value="NZ_JACHXO010000005.1"/>
</dbReference>
<reference evidence="6 7" key="1">
    <citation type="submission" date="2020-08" db="EMBL/GenBank/DDBJ databases">
        <title>Genomic Encyclopedia of Type Strains, Phase III (KMG-III): the genomes of soil and plant-associated and newly described type strains.</title>
        <authorList>
            <person name="Whitman W."/>
        </authorList>
    </citation>
    <scope>NUCLEOTIDE SEQUENCE [LARGE SCALE GENOMIC DNA]</scope>
    <source>
        <strain evidence="6 7">CECT 7247</strain>
    </source>
</reference>
<dbReference type="Pfam" id="PF00126">
    <property type="entry name" value="HTH_1"/>
    <property type="match status" value="1"/>
</dbReference>
<protein>
    <submittedName>
        <fullName evidence="6">DNA-binding transcriptional LysR family regulator</fullName>
    </submittedName>
</protein>
<dbReference type="InterPro" id="IPR036388">
    <property type="entry name" value="WH-like_DNA-bd_sf"/>
</dbReference>
<dbReference type="InterPro" id="IPR000847">
    <property type="entry name" value="LysR_HTH_N"/>
</dbReference>
<comment type="caution">
    <text evidence="6">The sequence shown here is derived from an EMBL/GenBank/DDBJ whole genome shotgun (WGS) entry which is preliminary data.</text>
</comment>
<name>A0ABR6GTN3_9BURK</name>
<dbReference type="Gene3D" id="3.40.190.290">
    <property type="match status" value="1"/>
</dbReference>
<feature type="domain" description="HTH lysR-type" evidence="5">
    <location>
        <begin position="8"/>
        <end position="65"/>
    </location>
</feature>
<dbReference type="InterPro" id="IPR036390">
    <property type="entry name" value="WH_DNA-bd_sf"/>
</dbReference>
<dbReference type="CDD" id="cd08422">
    <property type="entry name" value="PBP2_CrgA_like"/>
    <property type="match status" value="1"/>
</dbReference>
<dbReference type="PROSITE" id="PS50931">
    <property type="entry name" value="HTH_LYSR"/>
    <property type="match status" value="1"/>
</dbReference>